<evidence type="ECO:0000256" key="4">
    <source>
        <dbReference type="ARBA" id="ARBA00022692"/>
    </source>
</evidence>
<keyword evidence="6 7" id="KW-0472">Membrane</keyword>
<dbReference type="PANTHER" id="PTHR23514:SF3">
    <property type="entry name" value="BYPASS OF STOP CODON PROTEIN 6"/>
    <property type="match status" value="1"/>
</dbReference>
<evidence type="ECO:0000313" key="8">
    <source>
        <dbReference type="EMBL" id="KAF5392417.1"/>
    </source>
</evidence>
<evidence type="ECO:0000256" key="5">
    <source>
        <dbReference type="ARBA" id="ARBA00022989"/>
    </source>
</evidence>
<dbReference type="GO" id="GO:0016020">
    <property type="term" value="C:membrane"/>
    <property type="evidence" value="ECO:0007669"/>
    <property type="project" value="TreeGrafter"/>
</dbReference>
<sequence length="260" mass="27882">MYAFELRTLSASVQQVLPSRLKSAPSPAGPPVASDDGVPELVSQRAPRVPPPQTKEQILRAKAQYLVTCCCMFAIGFNDASAGPLLPRMQSAYQISFVVLSLLFIFSCVGYLLGACLNVVMSETIAFGKLLVLSCILQMVAFTLVSPALPFPVFVLGYFFNGVGSAIQVLHISSAFTRYNVQPIQLSQVNGYLVTMGSNINGKVAISQASYGAGALIAPLVATQFSVKQHWSFHYLVSLGMVTANAILSSAVFRFKSKEG</sequence>
<dbReference type="AlphaFoldDB" id="A0A8H5HZS3"/>
<accession>A0A8H5HZS3</accession>
<evidence type="ECO:0000256" key="2">
    <source>
        <dbReference type="ARBA" id="ARBA00008335"/>
    </source>
</evidence>
<dbReference type="GO" id="GO:0012505">
    <property type="term" value="C:endomembrane system"/>
    <property type="evidence" value="ECO:0007669"/>
    <property type="project" value="UniProtKB-SubCell"/>
</dbReference>
<feature type="transmembrane region" description="Helical" evidence="7">
    <location>
        <begin position="209"/>
        <end position="227"/>
    </location>
</feature>
<evidence type="ECO:0000313" key="9">
    <source>
        <dbReference type="Proteomes" id="UP000518752"/>
    </source>
</evidence>
<comment type="subcellular location">
    <subcellularLocation>
        <location evidence="1">Endomembrane system</location>
        <topology evidence="1">Multi-pass membrane protein</topology>
    </subcellularLocation>
</comment>
<dbReference type="OrthoDB" id="413079at2759"/>
<dbReference type="Proteomes" id="UP000518752">
    <property type="component" value="Unassembled WGS sequence"/>
</dbReference>
<protein>
    <submittedName>
        <fullName evidence="8">Uncharacterized protein</fullName>
    </submittedName>
</protein>
<comment type="similarity">
    <text evidence="2">Belongs to the major facilitator superfamily.</text>
</comment>
<keyword evidence="3" id="KW-0813">Transport</keyword>
<dbReference type="InterPro" id="IPR051788">
    <property type="entry name" value="MFS_Transporter"/>
</dbReference>
<feature type="transmembrane region" description="Helical" evidence="7">
    <location>
        <begin position="92"/>
        <end position="114"/>
    </location>
</feature>
<dbReference type="PANTHER" id="PTHR23514">
    <property type="entry name" value="BYPASS OF STOP CODON PROTEIN 6"/>
    <property type="match status" value="1"/>
</dbReference>
<keyword evidence="4 7" id="KW-0812">Transmembrane</keyword>
<keyword evidence="5 7" id="KW-1133">Transmembrane helix</keyword>
<reference evidence="8 9" key="1">
    <citation type="journal article" date="2020" name="ISME J.">
        <title>Uncovering the hidden diversity of litter-decomposition mechanisms in mushroom-forming fungi.</title>
        <authorList>
            <person name="Floudas D."/>
            <person name="Bentzer J."/>
            <person name="Ahren D."/>
            <person name="Johansson T."/>
            <person name="Persson P."/>
            <person name="Tunlid A."/>
        </authorList>
    </citation>
    <scope>NUCLEOTIDE SEQUENCE [LARGE SCALE GENOMIC DNA]</scope>
    <source>
        <strain evidence="8 9">CBS 406.79</strain>
    </source>
</reference>
<feature type="transmembrane region" description="Helical" evidence="7">
    <location>
        <begin position="151"/>
        <end position="170"/>
    </location>
</feature>
<comment type="caution">
    <text evidence="8">The sequence shown here is derived from an EMBL/GenBank/DDBJ whole genome shotgun (WGS) entry which is preliminary data.</text>
</comment>
<feature type="transmembrane region" description="Helical" evidence="7">
    <location>
        <begin position="233"/>
        <end position="253"/>
    </location>
</feature>
<gene>
    <name evidence="8" type="ORF">D9757_002303</name>
</gene>
<evidence type="ECO:0000256" key="6">
    <source>
        <dbReference type="ARBA" id="ARBA00023136"/>
    </source>
</evidence>
<dbReference type="Gene3D" id="1.20.1250.20">
    <property type="entry name" value="MFS general substrate transporter like domains"/>
    <property type="match status" value="1"/>
</dbReference>
<organism evidence="8 9">
    <name type="scientific">Collybiopsis confluens</name>
    <dbReference type="NCBI Taxonomy" id="2823264"/>
    <lineage>
        <taxon>Eukaryota</taxon>
        <taxon>Fungi</taxon>
        <taxon>Dikarya</taxon>
        <taxon>Basidiomycota</taxon>
        <taxon>Agaricomycotina</taxon>
        <taxon>Agaricomycetes</taxon>
        <taxon>Agaricomycetidae</taxon>
        <taxon>Agaricales</taxon>
        <taxon>Marasmiineae</taxon>
        <taxon>Omphalotaceae</taxon>
        <taxon>Collybiopsis</taxon>
    </lineage>
</organism>
<evidence type="ECO:0000256" key="3">
    <source>
        <dbReference type="ARBA" id="ARBA00022448"/>
    </source>
</evidence>
<name>A0A8H5HZS3_9AGAR</name>
<keyword evidence="9" id="KW-1185">Reference proteome</keyword>
<dbReference type="InterPro" id="IPR036259">
    <property type="entry name" value="MFS_trans_sf"/>
</dbReference>
<feature type="transmembrane region" description="Helical" evidence="7">
    <location>
        <begin position="65"/>
        <end position="86"/>
    </location>
</feature>
<feature type="transmembrane region" description="Helical" evidence="7">
    <location>
        <begin position="126"/>
        <end position="145"/>
    </location>
</feature>
<dbReference type="EMBL" id="JAACJN010000005">
    <property type="protein sequence ID" value="KAF5392417.1"/>
    <property type="molecule type" value="Genomic_DNA"/>
</dbReference>
<evidence type="ECO:0000256" key="7">
    <source>
        <dbReference type="SAM" id="Phobius"/>
    </source>
</evidence>
<evidence type="ECO:0000256" key="1">
    <source>
        <dbReference type="ARBA" id="ARBA00004127"/>
    </source>
</evidence>
<dbReference type="SUPFAM" id="SSF103473">
    <property type="entry name" value="MFS general substrate transporter"/>
    <property type="match status" value="1"/>
</dbReference>
<proteinExistence type="inferred from homology"/>